<feature type="transmembrane region" description="Helical" evidence="1">
    <location>
        <begin position="131"/>
        <end position="152"/>
    </location>
</feature>
<dbReference type="AlphaFoldDB" id="A0A166BPU7"/>
<feature type="transmembrane region" description="Helical" evidence="1">
    <location>
        <begin position="174"/>
        <end position="195"/>
    </location>
</feature>
<name>A0A166BPU7_9AGAM</name>
<organism evidence="2 3">
    <name type="scientific">Athelia psychrophila</name>
    <dbReference type="NCBI Taxonomy" id="1759441"/>
    <lineage>
        <taxon>Eukaryota</taxon>
        <taxon>Fungi</taxon>
        <taxon>Dikarya</taxon>
        <taxon>Basidiomycota</taxon>
        <taxon>Agaricomycotina</taxon>
        <taxon>Agaricomycetes</taxon>
        <taxon>Agaricomycetidae</taxon>
        <taxon>Atheliales</taxon>
        <taxon>Atheliaceae</taxon>
        <taxon>Athelia</taxon>
    </lineage>
</organism>
<protein>
    <recommendedName>
        <fullName evidence="4">G-protein coupled receptors family 2 profile 2 domain-containing protein</fullName>
    </recommendedName>
</protein>
<feature type="transmembrane region" description="Helical" evidence="1">
    <location>
        <begin position="233"/>
        <end position="252"/>
    </location>
</feature>
<dbReference type="EMBL" id="KV417641">
    <property type="protein sequence ID" value="KZP12862.1"/>
    <property type="molecule type" value="Genomic_DNA"/>
</dbReference>
<feature type="transmembrane region" description="Helical" evidence="1">
    <location>
        <begin position="97"/>
        <end position="119"/>
    </location>
</feature>
<sequence length="321" mass="35346">MVALAEDAFAMNCVGAAILTALTWDFVICFTEELRVAVICGFSRSILVYYTSRVGILMMGAMQLVIQSGHPHTFGLTTLTLPSPPPLLAARVTHCNVFWNVEMSVIVLASSATSLLFLLRVRAVYEKSTPITAIFGILWIAIPVSCVLVGIAGKPFQTRSGLCGLREVQTRSTIFLWVKAVYDTSVFAAITLRVISRSKADRVQAPKLSSWQSWRGIGMPKIFRALLHGAHQFYFVTIGVTLMGACAILLPIDPIDRVGLTRPSLAVESIMACRVFRKLVLSSNKARAEESERQVRVLDSIMLTTVLPCHYAPEERETNII</sequence>
<keyword evidence="1" id="KW-1133">Transmembrane helix</keyword>
<evidence type="ECO:0000256" key="1">
    <source>
        <dbReference type="SAM" id="Phobius"/>
    </source>
</evidence>
<keyword evidence="3" id="KW-1185">Reference proteome</keyword>
<feature type="transmembrane region" description="Helical" evidence="1">
    <location>
        <begin position="46"/>
        <end position="66"/>
    </location>
</feature>
<gene>
    <name evidence="2" type="ORF">FIBSPDRAFT_1049788</name>
</gene>
<dbReference type="Proteomes" id="UP000076532">
    <property type="component" value="Unassembled WGS sequence"/>
</dbReference>
<keyword evidence="1" id="KW-0472">Membrane</keyword>
<evidence type="ECO:0008006" key="4">
    <source>
        <dbReference type="Google" id="ProtNLM"/>
    </source>
</evidence>
<feature type="transmembrane region" description="Helical" evidence="1">
    <location>
        <begin position="14"/>
        <end position="34"/>
    </location>
</feature>
<evidence type="ECO:0000313" key="2">
    <source>
        <dbReference type="EMBL" id="KZP12862.1"/>
    </source>
</evidence>
<dbReference type="OrthoDB" id="3038990at2759"/>
<evidence type="ECO:0000313" key="3">
    <source>
        <dbReference type="Proteomes" id="UP000076532"/>
    </source>
</evidence>
<reference evidence="2 3" key="1">
    <citation type="journal article" date="2016" name="Mol. Biol. Evol.">
        <title>Comparative Genomics of Early-Diverging Mushroom-Forming Fungi Provides Insights into the Origins of Lignocellulose Decay Capabilities.</title>
        <authorList>
            <person name="Nagy L.G."/>
            <person name="Riley R."/>
            <person name="Tritt A."/>
            <person name="Adam C."/>
            <person name="Daum C."/>
            <person name="Floudas D."/>
            <person name="Sun H."/>
            <person name="Yadav J.S."/>
            <person name="Pangilinan J."/>
            <person name="Larsson K.H."/>
            <person name="Matsuura K."/>
            <person name="Barry K."/>
            <person name="Labutti K."/>
            <person name="Kuo R."/>
            <person name="Ohm R.A."/>
            <person name="Bhattacharya S.S."/>
            <person name="Shirouzu T."/>
            <person name="Yoshinaga Y."/>
            <person name="Martin F.M."/>
            <person name="Grigoriev I.V."/>
            <person name="Hibbett D.S."/>
        </authorList>
    </citation>
    <scope>NUCLEOTIDE SEQUENCE [LARGE SCALE GENOMIC DNA]</scope>
    <source>
        <strain evidence="2 3">CBS 109695</strain>
    </source>
</reference>
<dbReference type="STRING" id="436010.A0A166BPU7"/>
<accession>A0A166BPU7</accession>
<keyword evidence="1" id="KW-0812">Transmembrane</keyword>
<proteinExistence type="predicted"/>